<feature type="compositionally biased region" description="Basic and acidic residues" evidence="1">
    <location>
        <begin position="1510"/>
        <end position="1520"/>
    </location>
</feature>
<feature type="region of interest" description="Disordered" evidence="1">
    <location>
        <begin position="1404"/>
        <end position="1449"/>
    </location>
</feature>
<evidence type="ECO:0000256" key="1">
    <source>
        <dbReference type="SAM" id="MobiDB-lite"/>
    </source>
</evidence>
<evidence type="ECO:0000313" key="2">
    <source>
        <dbReference type="EMBL" id="CDW80373.1"/>
    </source>
</evidence>
<feature type="region of interest" description="Disordered" evidence="1">
    <location>
        <begin position="1909"/>
        <end position="1928"/>
    </location>
</feature>
<feature type="compositionally biased region" description="Polar residues" evidence="1">
    <location>
        <begin position="500"/>
        <end position="514"/>
    </location>
</feature>
<sequence length="1928" mass="224776">MEINNKNTDFKKHPPQQHQIIFFSNPPQQYLNKHQSNEIYDEQEMPLNNADDEDIDEMESYTPVQKKIFTVEKTSNNMSQQYQPPNRRAEIHQSSIGMRHPLNSSELFNAFSKENQRENKTMININKSQWTDNSSHTPNSLRNEFSRIQNQTYLGGMTNKKLEQSHFLDQKKPVARNFFGQNQQMSKSIDEFNEMNQDQEYQMTDQDFDGHDDQQVQDEELYSAQDQDLDDQNDRNDEEEQEADEDVHSQEDEGNIPQSSTSVSPDDKVAKKNINLNPNQIEYFSNIIEENDEENRESNVRSSNQTTSKYSASALFNQKVNNNVIIERNDRFVVYKMIPQANSTSATKQSHISMKDQPTPTISDRNNQIKNIQSNKFYSETVEDVNSSDSDNQEYSSYSMNQQKNFYPQKQNQGYQEQFQSPTHHMINLADDSLFEEARNASNEANNMRNKIVQSQPQLIKKLEKPPMSKKSDQTTPNLQSNQKSSRRELIVSPNYVDSGKTQIDSISKNRNVQKLSDASFEDAKKSLDNDFKKQQIHKSQTGESKSSSGRFKILNKLERKNITEENVGATFEFNLTNNNSSNLNNLIQYSQGPNTQHDNFLLQTQEIVEPIKINERRQSDSAVLQLQMINVQTQNTATQMTHSTIDNQNNKEHLDNKLLEQYKQLKRTMNNQDKSKKANQKDSRPLNNNLLISKQVQGKQNNVITQQKHLTSNNNKQQQNKNQRQLDILNDQRAKGQKNYKQENDEQNYKQQFNSGNLMSSYLSDGRDEDQTRQGSSKIAGLLSVQQSTKAKDGRNKNLFINNNEQNSRTANQKDRQISNNRLQQKISPIRPNNQKIQNQKQAKAIQSNKRRNNEDSEDQSSQSSKDNTYIQSKKKQNQHQQTSKANNNQKKKQQVTEKRKHKVHSDSEEYYDEQSHSNEDSQSDDNSRSQSQAYQTKSYRQKNRSESQDSEESQHDNESDDGRYRNVNSDDEDDDDYGEDQELSDYSRSEQSVEYSRSEGSSDSKYNSSPEYVNNYNQSRKDQSHNLRPKQHHNKHKSQSRQRQTKKVVKQIDRKQYKININMPGDKHSKQKSQNQIAQEEYLLKQRQLLQQQQHMIQMAQYPQQQFMLQQQLALQQQMLMNPLAAPLQPPLPQQTFYNPTNIQSTINLGVGGLQNQAQVNYDHMQMQTQRHQQQQQQQQQYMQQLNPHSSKIDDSSTNRNLRRNISGNSINQMNEQFVQNLNFGQKNNESISPKRDIMQNNFQPQTNRVYNNPMLLARSPRDISANNSYMRAGQEDFSQYDKATNITQISSQQNYLHQIKNRFKTGGNSSIEQQPSQYEMEDNQQSFNQMSSRNNKIIPNKSSPLQRFDVRDQWRERPEQDQRFNERNVHMNQRFEEARNFQLNEQRNLDYSMNQQHNYDIQLSQKHTRTTSYIDYSRDPEYRRSYDENENEEQEQQNQRRLIKPRNLQQYEDYEQQASDLSAPNLAWKKTGDFAQDNLYSKNATPRPNKEDISPIENKNNRSPSGDPKDLSVDEGVKASMTRHSLQKSPQEEEFSQRNDQKRPNQLSKKDTQVFPKQNQIEVDRPSLIKQQSHKNDNKKGAESLWIGFDDDNQVSDPFQNKPNLKSRDKTQEQRSKSSKPTEINQSNPAQTQKRVPFQRQKDRQKDMQLGSPIRKEEDIKLAKQTPNQTKPVQNTVFSESPLKKAVKDIQVKQHVKNNQNTQMQSQNQASEEEDIKDPDHNKGIVIEIFDKKLGKLPQQEVSLAEMFKAKRKEAIGKQEIKQKQDQDLQVAAASQESYQDKPAKKGEKSKEELAELRKLMMKSKVKRKDDNQSKDNAIGQDGMANGVVGGNDAKKQKGIANENLMMRLAMGKKVQVDKKEMKKLTSKNYYNLPEIKKKKEEEQKRLENAARKAAAADYMKQFNEKRKQMLKKKKSTVNDGGDDD</sequence>
<feature type="compositionally biased region" description="Acidic residues" evidence="1">
    <location>
        <begin position="223"/>
        <end position="245"/>
    </location>
</feature>
<feature type="compositionally biased region" description="Basic and acidic residues" evidence="1">
    <location>
        <begin position="1609"/>
        <end position="1619"/>
    </location>
</feature>
<proteinExistence type="predicted"/>
<feature type="region of interest" description="Disordered" evidence="1">
    <location>
        <begin position="1759"/>
        <end position="1838"/>
    </location>
</feature>
<feature type="compositionally biased region" description="Polar residues" evidence="1">
    <location>
        <begin position="1598"/>
        <end position="1607"/>
    </location>
</feature>
<feature type="region of interest" description="Disordered" evidence="1">
    <location>
        <begin position="346"/>
        <end position="366"/>
    </location>
</feature>
<feature type="compositionally biased region" description="Basic and acidic residues" evidence="1">
    <location>
        <begin position="1759"/>
        <end position="1770"/>
    </location>
</feature>
<feature type="compositionally biased region" description="Basic and acidic residues" evidence="1">
    <location>
        <begin position="1685"/>
        <end position="1695"/>
    </location>
</feature>
<feature type="compositionally biased region" description="Basic and acidic residues" evidence="1">
    <location>
        <begin position="674"/>
        <end position="685"/>
    </location>
</feature>
<feature type="compositionally biased region" description="Polar residues" evidence="1">
    <location>
        <begin position="1005"/>
        <end position="1020"/>
    </location>
</feature>
<feature type="region of interest" description="Disordered" evidence="1">
    <location>
        <begin position="465"/>
        <end position="514"/>
    </location>
</feature>
<dbReference type="InParanoid" id="A0A078AHV5"/>
<feature type="compositionally biased region" description="Basic residues" evidence="1">
    <location>
        <begin position="1029"/>
        <end position="1051"/>
    </location>
</feature>
<feature type="region of interest" description="Disordered" evidence="1">
    <location>
        <begin position="669"/>
        <end position="688"/>
    </location>
</feature>
<feature type="compositionally biased region" description="Polar residues" evidence="1">
    <location>
        <begin position="474"/>
        <end position="484"/>
    </location>
</feature>
<feature type="compositionally biased region" description="Basic and acidic residues" evidence="1">
    <location>
        <begin position="1419"/>
        <end position="1430"/>
    </location>
</feature>
<feature type="compositionally biased region" description="Basic and acidic residues" evidence="1">
    <location>
        <begin position="1782"/>
        <end position="1802"/>
    </location>
</feature>
<feature type="compositionally biased region" description="Low complexity" evidence="1">
    <location>
        <begin position="1701"/>
        <end position="1712"/>
    </location>
</feature>
<name>A0A078AHV5_STYLE</name>
<feature type="compositionally biased region" description="Polar residues" evidence="1">
    <location>
        <begin position="1309"/>
        <end position="1328"/>
    </location>
</feature>
<feature type="compositionally biased region" description="Polar residues" evidence="1">
    <location>
        <begin position="819"/>
        <end position="828"/>
    </location>
</feature>
<feature type="compositionally biased region" description="Polar residues" evidence="1">
    <location>
        <begin position="1668"/>
        <end position="1682"/>
    </location>
</feature>
<feature type="compositionally biased region" description="Low complexity" evidence="1">
    <location>
        <begin position="834"/>
        <end position="849"/>
    </location>
</feature>
<reference evidence="2 3" key="1">
    <citation type="submission" date="2014-06" db="EMBL/GenBank/DDBJ databases">
        <authorList>
            <person name="Swart Estienne"/>
        </authorList>
    </citation>
    <scope>NUCLEOTIDE SEQUENCE [LARGE SCALE GENOMIC DNA]</scope>
    <source>
        <strain evidence="2 3">130c</strain>
    </source>
</reference>
<organism evidence="2 3">
    <name type="scientific">Stylonychia lemnae</name>
    <name type="common">Ciliate</name>
    <dbReference type="NCBI Taxonomy" id="5949"/>
    <lineage>
        <taxon>Eukaryota</taxon>
        <taxon>Sar</taxon>
        <taxon>Alveolata</taxon>
        <taxon>Ciliophora</taxon>
        <taxon>Intramacronucleata</taxon>
        <taxon>Spirotrichea</taxon>
        <taxon>Stichotrichia</taxon>
        <taxon>Sporadotrichida</taxon>
        <taxon>Oxytrichidae</taxon>
        <taxon>Stylonychinae</taxon>
        <taxon>Stylonychia</taxon>
    </lineage>
</organism>
<keyword evidence="3" id="KW-1185">Reference proteome</keyword>
<accession>A0A078AHV5</accession>
<feature type="compositionally biased region" description="Polar residues" evidence="1">
    <location>
        <begin position="1404"/>
        <end position="1417"/>
    </location>
</feature>
<feature type="compositionally biased region" description="Basic residues" evidence="1">
    <location>
        <begin position="891"/>
        <end position="905"/>
    </location>
</feature>
<gene>
    <name evidence="2" type="primary">Contig12877.g13742</name>
    <name evidence="2" type="ORF">STYLEM_9371</name>
</gene>
<dbReference type="Proteomes" id="UP000039865">
    <property type="component" value="Unassembled WGS sequence"/>
</dbReference>
<feature type="compositionally biased region" description="Acidic residues" evidence="1">
    <location>
        <begin position="971"/>
        <end position="985"/>
    </location>
</feature>
<feature type="region of interest" description="Disordered" evidence="1">
    <location>
        <begin position="223"/>
        <end position="275"/>
    </location>
</feature>
<feature type="region of interest" description="Disordered" evidence="1">
    <location>
        <begin position="1308"/>
        <end position="1328"/>
    </location>
</feature>
<feature type="region of interest" description="Disordered" evidence="1">
    <location>
        <begin position="787"/>
        <end position="1053"/>
    </location>
</feature>
<feature type="compositionally biased region" description="Polar residues" evidence="1">
    <location>
        <begin position="538"/>
        <end position="550"/>
    </location>
</feature>
<dbReference type="EMBL" id="CCKQ01008910">
    <property type="protein sequence ID" value="CDW80373.1"/>
    <property type="molecule type" value="Genomic_DNA"/>
</dbReference>
<feature type="compositionally biased region" description="Basic and acidic residues" evidence="1">
    <location>
        <begin position="945"/>
        <end position="966"/>
    </location>
</feature>
<feature type="compositionally biased region" description="Low complexity" evidence="1">
    <location>
        <begin position="1171"/>
        <end position="1187"/>
    </location>
</feature>
<feature type="compositionally biased region" description="Polar residues" evidence="1">
    <location>
        <begin position="1622"/>
        <end position="1637"/>
    </location>
</feature>
<evidence type="ECO:0000313" key="3">
    <source>
        <dbReference type="Proteomes" id="UP000039865"/>
    </source>
</evidence>
<feature type="region of interest" description="Disordered" evidence="1">
    <location>
        <begin position="1481"/>
        <end position="1721"/>
    </location>
</feature>
<feature type="compositionally biased region" description="Polar residues" evidence="1">
    <location>
        <begin position="800"/>
        <end position="812"/>
    </location>
</feature>
<feature type="compositionally biased region" description="Basic and acidic residues" evidence="1">
    <location>
        <begin position="1538"/>
        <end position="1555"/>
    </location>
</feature>
<feature type="region of interest" description="Disordered" evidence="1">
    <location>
        <begin position="758"/>
        <end position="777"/>
    </location>
</feature>
<feature type="region of interest" description="Disordered" evidence="1">
    <location>
        <begin position="530"/>
        <end position="551"/>
    </location>
</feature>
<feature type="region of interest" description="Disordered" evidence="1">
    <location>
        <begin position="1171"/>
        <end position="1201"/>
    </location>
</feature>
<dbReference type="OMA" id="DEMESYT"/>
<protein>
    <submittedName>
        <fullName evidence="2">Uncharacterized protein</fullName>
    </submittedName>
</protein>